<dbReference type="PANTHER" id="PTHR14859:SF1">
    <property type="entry name" value="PGAP2-INTERACTING PROTEIN"/>
    <property type="match status" value="1"/>
</dbReference>
<dbReference type="RefSeq" id="WP_015641241.1">
    <property type="nucleotide sequence ID" value="NC_021219.1"/>
</dbReference>
<dbReference type="InterPro" id="IPR036691">
    <property type="entry name" value="Endo/exonu/phosph_ase_sf"/>
</dbReference>
<dbReference type="KEGG" id="saal:L336_0079"/>
<dbReference type="InterPro" id="IPR005135">
    <property type="entry name" value="Endo/exonuclease/phosphatase"/>
</dbReference>
<proteinExistence type="predicted"/>
<dbReference type="PANTHER" id="PTHR14859">
    <property type="entry name" value="CALCOFLUOR WHITE HYPERSENSITIVE PROTEIN PRECURSOR"/>
    <property type="match status" value="1"/>
</dbReference>
<dbReference type="Proteomes" id="UP000013893">
    <property type="component" value="Chromosome"/>
</dbReference>
<gene>
    <name evidence="2" type="ORF">L336_0079</name>
</gene>
<reference evidence="2 3" key="1">
    <citation type="journal article" date="2013" name="Nat. Biotechnol.">
        <title>Genome sequences of rare, uncultured bacteria obtained by differential coverage binning of multiple metagenomes.</title>
        <authorList>
            <person name="Albertsen M."/>
            <person name="Hugenholtz P."/>
            <person name="Skarshewski A."/>
            <person name="Nielsen K.L."/>
            <person name="Tyson G.W."/>
            <person name="Nielsen P.H."/>
        </authorList>
    </citation>
    <scope>NUCLEOTIDE SEQUENCE [LARGE SCALE GENOMIC DNA]</scope>
    <source>
        <strain evidence="2">TM71</strain>
    </source>
</reference>
<dbReference type="GO" id="GO:0003824">
    <property type="term" value="F:catalytic activity"/>
    <property type="evidence" value="ECO:0007669"/>
    <property type="project" value="InterPro"/>
</dbReference>
<protein>
    <recommendedName>
        <fullName evidence="1">Endonuclease/exonuclease/phosphatase domain-containing protein</fullName>
    </recommendedName>
</protein>
<sequence>MNKLRVVTWNAEGMFDEHVGTIRANDHDGIAVIKELDADIVVIPEFGEHGAMPEHVRVTMNYLGYEIATVPYDPDPAYYHTKNQSYPYELAIFTRCKLVSSTTLRLGGVRNALDVTCRDAAGKKLRIIGVHLDDNSETMRLKQAEDLVQAIGKMACPTLVMGDFNAMRSRSQSARIARNRLLHSVVGRAPHDLIRSIASRAHEMASGTTIDYMVSHSQLHDLDPGHHLTISGKQHGVEWIPSIRLAKVDWIFGSHHFKTHAYKVWRDVGSDHRPVRAELEY</sequence>
<keyword evidence="3" id="KW-1185">Reference proteome</keyword>
<evidence type="ECO:0000259" key="1">
    <source>
        <dbReference type="Pfam" id="PF03372"/>
    </source>
</evidence>
<dbReference type="OrthoDB" id="9813425at2"/>
<organism evidence="2 3">
    <name type="scientific">Candidatus Saccharimonas aalborgensis</name>
    <dbReference type="NCBI Taxonomy" id="1332188"/>
    <lineage>
        <taxon>Bacteria</taxon>
        <taxon>Candidatus Saccharimonadota</taxon>
        <taxon>Candidatus Saccharimonadia</taxon>
        <taxon>Candidatus Saccharimonadales</taxon>
        <taxon>Candidatus Saccharimonadaceae</taxon>
        <taxon>Candidatus Saccharimonas</taxon>
    </lineage>
</organism>
<evidence type="ECO:0000313" key="3">
    <source>
        <dbReference type="Proteomes" id="UP000013893"/>
    </source>
</evidence>
<dbReference type="InterPro" id="IPR051916">
    <property type="entry name" value="GPI-anchor_lipid_remodeler"/>
</dbReference>
<dbReference type="HOGENOM" id="CLU_989325_0_0_0"/>
<accession>R4PUH6</accession>
<dbReference type="AlphaFoldDB" id="R4PUH6"/>
<dbReference type="GO" id="GO:0016020">
    <property type="term" value="C:membrane"/>
    <property type="evidence" value="ECO:0007669"/>
    <property type="project" value="GOC"/>
</dbReference>
<name>R4PUH6_9BACT</name>
<dbReference type="Pfam" id="PF03372">
    <property type="entry name" value="Exo_endo_phos"/>
    <property type="match status" value="1"/>
</dbReference>
<dbReference type="SUPFAM" id="SSF56219">
    <property type="entry name" value="DNase I-like"/>
    <property type="match status" value="1"/>
</dbReference>
<dbReference type="GO" id="GO:0006506">
    <property type="term" value="P:GPI anchor biosynthetic process"/>
    <property type="evidence" value="ECO:0007669"/>
    <property type="project" value="TreeGrafter"/>
</dbReference>
<evidence type="ECO:0000313" key="2">
    <source>
        <dbReference type="EMBL" id="AGL61790.1"/>
    </source>
</evidence>
<dbReference type="EMBL" id="CP005957">
    <property type="protein sequence ID" value="AGL61790.1"/>
    <property type="molecule type" value="Genomic_DNA"/>
</dbReference>
<feature type="domain" description="Endonuclease/exonuclease/phosphatase" evidence="1">
    <location>
        <begin position="8"/>
        <end position="272"/>
    </location>
</feature>
<dbReference type="STRING" id="1332188.L336_0079"/>
<dbReference type="Gene3D" id="3.60.10.10">
    <property type="entry name" value="Endonuclease/exonuclease/phosphatase"/>
    <property type="match status" value="1"/>
</dbReference>